<keyword evidence="2" id="KW-1185">Reference proteome</keyword>
<dbReference type="EnsemblPlants" id="evm.model.09.516">
    <property type="protein sequence ID" value="cds.evm.model.09.516"/>
    <property type="gene ID" value="evm.TU.09.516"/>
</dbReference>
<proteinExistence type="predicted"/>
<sequence length="97" mass="11295">MSSCSSNVAKHRHQEGGHFQLGCPHGVRRIAPMGLCHDDQFLLRAQQHLLLYLGLVLVHWRTWSPQTKLWSEFFVEFELYPDKHLRRLSKGEAGEPF</sequence>
<organism evidence="1 2">
    <name type="scientific">Cannabis sativa</name>
    <name type="common">Hemp</name>
    <name type="synonym">Marijuana</name>
    <dbReference type="NCBI Taxonomy" id="3483"/>
    <lineage>
        <taxon>Eukaryota</taxon>
        <taxon>Viridiplantae</taxon>
        <taxon>Streptophyta</taxon>
        <taxon>Embryophyta</taxon>
        <taxon>Tracheophyta</taxon>
        <taxon>Spermatophyta</taxon>
        <taxon>Magnoliopsida</taxon>
        <taxon>eudicotyledons</taxon>
        <taxon>Gunneridae</taxon>
        <taxon>Pentapetalae</taxon>
        <taxon>rosids</taxon>
        <taxon>fabids</taxon>
        <taxon>Rosales</taxon>
        <taxon>Cannabaceae</taxon>
        <taxon>Cannabis</taxon>
    </lineage>
</organism>
<dbReference type="Gramene" id="evm.model.09.516">
    <property type="protein sequence ID" value="cds.evm.model.09.516"/>
    <property type="gene ID" value="evm.TU.09.516"/>
</dbReference>
<accession>A0A803QGH9</accession>
<name>A0A803QGH9_CANSA</name>
<dbReference type="EMBL" id="UZAU01000723">
    <property type="status" value="NOT_ANNOTATED_CDS"/>
    <property type="molecule type" value="Genomic_DNA"/>
</dbReference>
<reference evidence="1" key="2">
    <citation type="submission" date="2021-03" db="UniProtKB">
        <authorList>
            <consortium name="EnsemblPlants"/>
        </authorList>
    </citation>
    <scope>IDENTIFICATION</scope>
</reference>
<dbReference type="Proteomes" id="UP000596661">
    <property type="component" value="Chromosome 9"/>
</dbReference>
<evidence type="ECO:0000313" key="1">
    <source>
        <dbReference type="EnsemblPlants" id="cds.evm.model.09.516"/>
    </source>
</evidence>
<dbReference type="AlphaFoldDB" id="A0A803QGH9"/>
<evidence type="ECO:0000313" key="2">
    <source>
        <dbReference type="Proteomes" id="UP000596661"/>
    </source>
</evidence>
<reference evidence="1" key="1">
    <citation type="submission" date="2018-11" db="EMBL/GenBank/DDBJ databases">
        <authorList>
            <person name="Grassa J C."/>
        </authorList>
    </citation>
    <scope>NUCLEOTIDE SEQUENCE [LARGE SCALE GENOMIC DNA]</scope>
</reference>
<protein>
    <submittedName>
        <fullName evidence="1">Uncharacterized protein</fullName>
    </submittedName>
</protein>